<comment type="caution">
    <text evidence="1">The sequence shown here is derived from an EMBL/GenBank/DDBJ whole genome shotgun (WGS) entry which is preliminary data.</text>
</comment>
<name>A0A6A1VTH6_9ROSI</name>
<protein>
    <submittedName>
        <fullName evidence="1">Uncharacterized protein</fullName>
    </submittedName>
</protein>
<dbReference type="Proteomes" id="UP000516437">
    <property type="component" value="Chromosome 5"/>
</dbReference>
<organism evidence="1 2">
    <name type="scientific">Morella rubra</name>
    <name type="common">Chinese bayberry</name>
    <dbReference type="NCBI Taxonomy" id="262757"/>
    <lineage>
        <taxon>Eukaryota</taxon>
        <taxon>Viridiplantae</taxon>
        <taxon>Streptophyta</taxon>
        <taxon>Embryophyta</taxon>
        <taxon>Tracheophyta</taxon>
        <taxon>Spermatophyta</taxon>
        <taxon>Magnoliopsida</taxon>
        <taxon>eudicotyledons</taxon>
        <taxon>Gunneridae</taxon>
        <taxon>Pentapetalae</taxon>
        <taxon>rosids</taxon>
        <taxon>fabids</taxon>
        <taxon>Fagales</taxon>
        <taxon>Myricaceae</taxon>
        <taxon>Morella</taxon>
    </lineage>
</organism>
<proteinExistence type="predicted"/>
<evidence type="ECO:0000313" key="2">
    <source>
        <dbReference type="Proteomes" id="UP000516437"/>
    </source>
</evidence>
<dbReference type="AlphaFoldDB" id="A0A6A1VTH6"/>
<gene>
    <name evidence="1" type="ORF">CJ030_MR5G017233</name>
</gene>
<evidence type="ECO:0000313" key="1">
    <source>
        <dbReference type="EMBL" id="KAB1213970.1"/>
    </source>
</evidence>
<reference evidence="1 2" key="1">
    <citation type="journal article" date="2019" name="Plant Biotechnol. J.">
        <title>The red bayberry genome and genetic basis of sex determination.</title>
        <authorList>
            <person name="Jia H.M."/>
            <person name="Jia H.J."/>
            <person name="Cai Q.L."/>
            <person name="Wang Y."/>
            <person name="Zhao H.B."/>
            <person name="Yang W.F."/>
            <person name="Wang G.Y."/>
            <person name="Li Y.H."/>
            <person name="Zhan D.L."/>
            <person name="Shen Y.T."/>
            <person name="Niu Q.F."/>
            <person name="Chang L."/>
            <person name="Qiu J."/>
            <person name="Zhao L."/>
            <person name="Xie H.B."/>
            <person name="Fu W.Y."/>
            <person name="Jin J."/>
            <person name="Li X.W."/>
            <person name="Jiao Y."/>
            <person name="Zhou C.C."/>
            <person name="Tu T."/>
            <person name="Chai C.Y."/>
            <person name="Gao J.L."/>
            <person name="Fan L.J."/>
            <person name="van de Weg E."/>
            <person name="Wang J.Y."/>
            <person name="Gao Z.S."/>
        </authorList>
    </citation>
    <scope>NUCLEOTIDE SEQUENCE [LARGE SCALE GENOMIC DNA]</scope>
    <source>
        <tissue evidence="1">Leaves</tissue>
    </source>
</reference>
<accession>A0A6A1VTH6</accession>
<keyword evidence="2" id="KW-1185">Reference proteome</keyword>
<sequence>MSSPTVLKAECFALRQKTLETVGNGDAEEIEAIQDTSPLVLPARRKETDGAALIHNCCFVAVGSSDINPLKTPAKIQPQNTQLCV</sequence>
<dbReference type="EMBL" id="RXIC02000023">
    <property type="protein sequence ID" value="KAB1213970.1"/>
    <property type="molecule type" value="Genomic_DNA"/>
</dbReference>